<keyword evidence="1" id="KW-0812">Transmembrane</keyword>
<dbReference type="EMBL" id="JACOZA010000002">
    <property type="protein sequence ID" value="MBI2096545.1"/>
    <property type="molecule type" value="Genomic_DNA"/>
</dbReference>
<feature type="transmembrane region" description="Helical" evidence="1">
    <location>
        <begin position="179"/>
        <end position="197"/>
    </location>
</feature>
<keyword evidence="1" id="KW-0472">Membrane</keyword>
<dbReference type="AlphaFoldDB" id="A0A931SCP2"/>
<organism evidence="2 3">
    <name type="scientific">Candidatus Sungiibacteriota bacterium</name>
    <dbReference type="NCBI Taxonomy" id="2750080"/>
    <lineage>
        <taxon>Bacteria</taxon>
        <taxon>Candidatus Sungiibacteriota</taxon>
    </lineage>
</organism>
<accession>A0A931SCP2</accession>
<feature type="transmembrane region" description="Helical" evidence="1">
    <location>
        <begin position="498"/>
        <end position="516"/>
    </location>
</feature>
<feature type="transmembrane region" description="Helical" evidence="1">
    <location>
        <begin position="203"/>
        <end position="221"/>
    </location>
</feature>
<sequence>MIAHITSIIKKGAAARGNILVLFVMLAVIALFPFLFGERLMLSADSDALYYYYPAFDFYGAALKAGESFLWNPYLFSGFPMYLSQSAGFLDPVNLLLFRFLPNFTAYHVRLALDVFLVMLFSYLAGRAYGLSRLASSLIGPSYLLAFHWRFLSNPVIANSLFLLPLLFFAYLKAREGAVIRWRWAVLGGIGAGWSFLAGYAQITIYSLFLLGLYALVDGLFRERRKDLRMWVGIISVLLIIAAAGFVIGLPQILPALKFTPLTIRAGGLDYGPATLKSVGPGDVILFFLPDYLYFPYLSAGRKPLFIGAFWFMMALSALVLFWRKREVRLFGSLFLFCFVASLAYSPLFYLMQQLPILKLFRFPFRWMYLGAWFLALLGAFGFDLMREYSASVKSKRVWISISCLIGLAAVGVLLFSVIQRVMITLSPWITEFFSSFGFTKGAPHYQDAIRRGLEALGETVSLGNWGFLIPFVSLLAAVGLTGAFIMKRVSVRSFRAFGAGLVLTTFLGIFLVQWGTSLPQASLASHGRLLESVIPPEDRILYRTYPFMISEGFTSRVPPKFTLTKGELLALTGLQLAAGSPNTHMYANVNSVDGYDPFLSREYLSRLTELGSLHGAEDTTRNLTQNERVERLYANLPLLGSMSGKYIISGVPLRHSKLVFLGSRIVSRYQIPLYLYQNIDARPRFYLLNSLDERQPKGKIVPVRPTKVENGYFEFEIEVSKSQRLIIIESNLPGWEARIDGKVANIFPAEWLYMAVEIPEGTHKVTFLYGGMMREERFLERLGLIRSHKP</sequence>
<name>A0A931SCP2_9BACT</name>
<keyword evidence="1" id="KW-1133">Transmembrane helix</keyword>
<evidence type="ECO:0000313" key="3">
    <source>
        <dbReference type="Proteomes" id="UP000724148"/>
    </source>
</evidence>
<feature type="transmembrane region" description="Helical" evidence="1">
    <location>
        <begin position="330"/>
        <end position="352"/>
    </location>
</feature>
<feature type="transmembrane region" description="Helical" evidence="1">
    <location>
        <begin position="19"/>
        <end position="36"/>
    </location>
</feature>
<feature type="transmembrane region" description="Helical" evidence="1">
    <location>
        <begin position="151"/>
        <end position="172"/>
    </location>
</feature>
<feature type="transmembrane region" description="Helical" evidence="1">
    <location>
        <begin position="305"/>
        <end position="323"/>
    </location>
</feature>
<feature type="transmembrane region" description="Helical" evidence="1">
    <location>
        <begin position="228"/>
        <end position="250"/>
    </location>
</feature>
<comment type="caution">
    <text evidence="2">The sequence shown here is derived from an EMBL/GenBank/DDBJ whole genome shotgun (WGS) entry which is preliminary data.</text>
</comment>
<feature type="transmembrane region" description="Helical" evidence="1">
    <location>
        <begin position="466"/>
        <end position="486"/>
    </location>
</feature>
<feature type="transmembrane region" description="Helical" evidence="1">
    <location>
        <begin position="111"/>
        <end position="131"/>
    </location>
</feature>
<protein>
    <recommendedName>
        <fullName evidence="4">YfhO family protein</fullName>
    </recommendedName>
</protein>
<reference evidence="2" key="1">
    <citation type="submission" date="2020-07" db="EMBL/GenBank/DDBJ databases">
        <title>Huge and variable diversity of episymbiotic CPR bacteria and DPANN archaea in groundwater ecosystems.</title>
        <authorList>
            <person name="He C.Y."/>
            <person name="Keren R."/>
            <person name="Whittaker M."/>
            <person name="Farag I.F."/>
            <person name="Doudna J."/>
            <person name="Cate J.H.D."/>
            <person name="Banfield J.F."/>
        </authorList>
    </citation>
    <scope>NUCLEOTIDE SEQUENCE</scope>
    <source>
        <strain evidence="2">NC_groundwater_193_Ag_S-0.1um_51_7</strain>
    </source>
</reference>
<dbReference type="Proteomes" id="UP000724148">
    <property type="component" value="Unassembled WGS sequence"/>
</dbReference>
<evidence type="ECO:0008006" key="4">
    <source>
        <dbReference type="Google" id="ProtNLM"/>
    </source>
</evidence>
<evidence type="ECO:0000313" key="2">
    <source>
        <dbReference type="EMBL" id="MBI2096545.1"/>
    </source>
</evidence>
<feature type="transmembrane region" description="Helical" evidence="1">
    <location>
        <begin position="398"/>
        <end position="419"/>
    </location>
</feature>
<feature type="transmembrane region" description="Helical" evidence="1">
    <location>
        <begin position="367"/>
        <end position="386"/>
    </location>
</feature>
<proteinExistence type="predicted"/>
<evidence type="ECO:0000256" key="1">
    <source>
        <dbReference type="SAM" id="Phobius"/>
    </source>
</evidence>
<gene>
    <name evidence="2" type="ORF">HYT40_00055</name>
</gene>
<feature type="transmembrane region" description="Helical" evidence="1">
    <location>
        <begin position="79"/>
        <end position="99"/>
    </location>
</feature>